<keyword evidence="2" id="KW-0732">Signal</keyword>
<feature type="compositionally biased region" description="Polar residues" evidence="1">
    <location>
        <begin position="329"/>
        <end position="348"/>
    </location>
</feature>
<feature type="region of interest" description="Disordered" evidence="1">
    <location>
        <begin position="926"/>
        <end position="966"/>
    </location>
</feature>
<dbReference type="PROSITE" id="PS50853">
    <property type="entry name" value="FN3"/>
    <property type="match status" value="2"/>
</dbReference>
<feature type="compositionally biased region" description="Basic residues" evidence="1">
    <location>
        <begin position="866"/>
        <end position="879"/>
    </location>
</feature>
<feature type="domain" description="Fibronectin type-III" evidence="3">
    <location>
        <begin position="1421"/>
        <end position="1514"/>
    </location>
</feature>
<feature type="compositionally biased region" description="Basic residues" evidence="1">
    <location>
        <begin position="658"/>
        <end position="671"/>
    </location>
</feature>
<proteinExistence type="predicted"/>
<feature type="compositionally biased region" description="Polar residues" evidence="1">
    <location>
        <begin position="1173"/>
        <end position="1191"/>
    </location>
</feature>
<evidence type="ECO:0000313" key="4">
    <source>
        <dbReference type="Proteomes" id="UP001652641"/>
    </source>
</evidence>
<evidence type="ECO:0000256" key="1">
    <source>
        <dbReference type="SAM" id="MobiDB-lite"/>
    </source>
</evidence>
<name>A0ABM4XJG2_VULVU</name>
<feature type="compositionally biased region" description="Polar residues" evidence="1">
    <location>
        <begin position="1060"/>
        <end position="1072"/>
    </location>
</feature>
<feature type="compositionally biased region" description="Basic residues" evidence="1">
    <location>
        <begin position="773"/>
        <end position="782"/>
    </location>
</feature>
<feature type="compositionally biased region" description="Basic residues" evidence="1">
    <location>
        <begin position="1286"/>
        <end position="1301"/>
    </location>
</feature>
<feature type="compositionally biased region" description="Pro residues" evidence="1">
    <location>
        <begin position="1090"/>
        <end position="1102"/>
    </location>
</feature>
<feature type="compositionally biased region" description="Polar residues" evidence="1">
    <location>
        <begin position="948"/>
        <end position="960"/>
    </location>
</feature>
<dbReference type="Pfam" id="PF00041">
    <property type="entry name" value="fn3"/>
    <property type="match status" value="1"/>
</dbReference>
<dbReference type="InterPro" id="IPR013783">
    <property type="entry name" value="Ig-like_fold"/>
</dbReference>
<feature type="compositionally biased region" description="Low complexity" evidence="1">
    <location>
        <begin position="1161"/>
        <end position="1172"/>
    </location>
</feature>
<feature type="region of interest" description="Disordered" evidence="1">
    <location>
        <begin position="1230"/>
        <end position="1400"/>
    </location>
</feature>
<feature type="compositionally biased region" description="Low complexity" evidence="1">
    <location>
        <begin position="564"/>
        <end position="576"/>
    </location>
</feature>
<dbReference type="Gene3D" id="2.60.40.10">
    <property type="entry name" value="Immunoglobulins"/>
    <property type="match status" value="2"/>
</dbReference>
<evidence type="ECO:0000256" key="2">
    <source>
        <dbReference type="SAM" id="SignalP"/>
    </source>
</evidence>
<feature type="compositionally biased region" description="Polar residues" evidence="1">
    <location>
        <begin position="1503"/>
        <end position="1513"/>
    </location>
</feature>
<feature type="compositionally biased region" description="Basic residues" evidence="1">
    <location>
        <begin position="505"/>
        <end position="515"/>
    </location>
</feature>
<dbReference type="PANTHER" id="PTHR23197:SF10">
    <property type="entry name" value="TARGET OF NESH-SH3"/>
    <property type="match status" value="1"/>
</dbReference>
<dbReference type="RefSeq" id="XP_072578180.1">
    <property type="nucleotide sequence ID" value="XM_072722079.1"/>
</dbReference>
<protein>
    <submittedName>
        <fullName evidence="5">Target of Nesh-SH3 isoform X32</fullName>
    </submittedName>
</protein>
<feature type="compositionally biased region" description="Basic residues" evidence="1">
    <location>
        <begin position="935"/>
        <end position="944"/>
    </location>
</feature>
<dbReference type="Proteomes" id="UP001652641">
    <property type="component" value="Chromosome 1"/>
</dbReference>
<accession>A0ABM4XJG2</accession>
<dbReference type="CDD" id="cd00063">
    <property type="entry name" value="FN3"/>
    <property type="match status" value="2"/>
</dbReference>
<dbReference type="Pfam" id="PF21731">
    <property type="entry name" value="TARSH_C"/>
    <property type="match status" value="1"/>
</dbReference>
<feature type="region of interest" description="Disordered" evidence="1">
    <location>
        <begin position="746"/>
        <end position="846"/>
    </location>
</feature>
<organism evidence="4 5">
    <name type="scientific">Vulpes vulpes</name>
    <name type="common">Red fox</name>
    <dbReference type="NCBI Taxonomy" id="9627"/>
    <lineage>
        <taxon>Eukaryota</taxon>
        <taxon>Metazoa</taxon>
        <taxon>Chordata</taxon>
        <taxon>Craniata</taxon>
        <taxon>Vertebrata</taxon>
        <taxon>Euteleostomi</taxon>
        <taxon>Mammalia</taxon>
        <taxon>Eutheria</taxon>
        <taxon>Laurasiatheria</taxon>
        <taxon>Carnivora</taxon>
        <taxon>Caniformia</taxon>
        <taxon>Canidae</taxon>
        <taxon>Vulpes</taxon>
    </lineage>
</organism>
<feature type="compositionally biased region" description="Pro residues" evidence="1">
    <location>
        <begin position="577"/>
        <end position="589"/>
    </location>
</feature>
<dbReference type="InterPro" id="IPR003961">
    <property type="entry name" value="FN3_dom"/>
</dbReference>
<dbReference type="InterPro" id="IPR036116">
    <property type="entry name" value="FN3_sf"/>
</dbReference>
<feature type="compositionally biased region" description="Low complexity" evidence="1">
    <location>
        <begin position="1111"/>
        <end position="1129"/>
    </location>
</feature>
<feature type="compositionally biased region" description="Low complexity" evidence="1">
    <location>
        <begin position="452"/>
        <end position="462"/>
    </location>
</feature>
<feature type="compositionally biased region" description="Basic residues" evidence="1">
    <location>
        <begin position="632"/>
        <end position="645"/>
    </location>
</feature>
<feature type="signal peptide" evidence="2">
    <location>
        <begin position="1"/>
        <end position="21"/>
    </location>
</feature>
<reference evidence="4" key="1">
    <citation type="submission" date="2025-05" db="UniProtKB">
        <authorList>
            <consortium name="RefSeq"/>
        </authorList>
    </citation>
    <scope>NUCLEOTIDE SEQUENCE [LARGE SCALE GENOMIC DNA]</scope>
</reference>
<feature type="chain" id="PRO_5045035375" evidence="2">
    <location>
        <begin position="22"/>
        <end position="1656"/>
    </location>
</feature>
<gene>
    <name evidence="5" type="primary">ABI3BP</name>
</gene>
<feature type="compositionally biased region" description="Polar residues" evidence="1">
    <location>
        <begin position="463"/>
        <end position="484"/>
    </location>
</feature>
<sequence>MLSSLGCLLLCGSIALSLGNAQKLPKGKRPSLKVHINTTSDSILLKFLRPNPNVKLEGFLLGYGSNLSPNQYFPLPAEGKFTEAVVDAEPKYLIVVRPAPPPSQKKSCSGKARSRKPLQLVVGTLTPSSVFLSWGFLINPHHDWTLPSHCPNDRYYTIRYREKDKEKKWVFQICPATETIVENLKPNTVYEFGVKDNGEGGIWSKIFNHKTVVGSKNKVNGKIQSTYDQIHTVPAYVPRKLIPITVIKQVIQNVTHRASTKSPDKTPFGGTILVHLIIPGLNETTVKIPTSIMLEISDAIKTQLAKNETLALPAESKTPEVEKIPAQPITVTPESMPRTTKPTVSSALDFSEKTLASSEKPWIGPTSKTSEDSKLLPPQTATYDVFSSPTPSDEPEMSEPHTATSDPFLDSVPPKTSRTLEQPRATLAPSETPFVPQILEIFTSPEMPPTTPERTTSPGTITSKIPKSPESTWTTLAPSKTQFISLKPKIPLIPEVTYTKPAPPKTKRPGRRPRPKTTPSPDVPKSKPVLEPTTVQPELLMPTVASKPSKRPKTTHRPDAPQIQPDSKPPKQLLPKPQTPAQPDMPPTKPVFEPVTFETEAPSPTVVPATDLEPVTLRTEAPTTTLAPKTSQRPRTRRPRPKHKTTPSPTASESKLATTKKPRRLRPKAKTTPHPEVPQTKLVPTTVFEPVILRTEAPVTTLVPKVPQQTLHPHPKPKTTGSPEALQTELVPAIVLEPVTPMKEAPGTTFVPVTDLEPVTETSGTTLATKTSQRPRRPRPRPKTTPSPQVPQTKSVPATVLEPVTLRPEAPGTLASKTSPQTHRPRPRPKPTPSLEASELKPVPTADLEPVMLRTETWVTTQAPKISKRTRRPRPKHKTTPTTEAPQTKPVPTTDLEPGTLKTKAPEIVVLPTAFELITLRTKAPETTLASKTAQRTRRPRPRPKTTSSPEAPQTKQVPATSFEPVIRSSEAPETTLAPTELQTLILKPVTSPSLELTQSQPVSEVLESVTLSTESSKEAIAPTVTDYLYPSAKAPPSPEEPKTEVVESITNVSELPESTLETSPLPSQTIILPSPDEPPTKPAPKQTPRAPPKPKTSPHPRIPQTQPARKVSQSVTSKPKTSPSPEVSHTPPVPRDVLLPPKPDPEVSQSEPAPLETRGSPSIPMISPSTSQAELQTTLAETHQSTQGVFTTKIPLTTELAKTTPAPHRLYTTSVRPRTPDKVHIRPVLNKTTTRPSRLKPSRMPKGNGMGTGIKQAPKPSGAGKNVSLDSPHSTKKPAAIPGTRRPHLPPRPVPPRRKPLPPNNVTGKPGSAGVISSGQVTSPPPRATLRPTEAPSERTETFEKQPTAPASGEDLGNITDFSSSPTRETDPLGKPRFKGPHVRYIQKPDNRPCSITDSVKRFPKEDTTEGNATSPPQNPPTNLTVVTVEGCPSFVILDWDKPLNDTVTEYEVISRENGSFSGKNKSIQITNQTFSTVENLKPDTSYEFQVKPKNPLGEGPASNTVAFSTESADPRVSEPVSAGRDAIWTERPFNSDSYSECKGKQYVKRTWYKKFVGVQLCNSLRYKIYLSDSLTGKFYNIGDQRGHGEDHCQFVDSFLDGRTGQQLSSDQLPTKEGYFRAVRQEPVQFGEIGGHTQINYVQWYECGTTIPGKW</sequence>
<feature type="region of interest" description="Disordered" evidence="1">
    <location>
        <begin position="1495"/>
        <end position="1525"/>
    </location>
</feature>
<evidence type="ECO:0000313" key="5">
    <source>
        <dbReference type="RefSeq" id="XP_072578180.1"/>
    </source>
</evidence>
<keyword evidence="4" id="KW-1185">Reference proteome</keyword>
<evidence type="ECO:0000259" key="3">
    <source>
        <dbReference type="PROSITE" id="PS50853"/>
    </source>
</evidence>
<dbReference type="PANTHER" id="PTHR23197">
    <property type="entry name" value="TARSH-RELATED FIBRONECTIN DOMAIN-CONTAINING"/>
    <property type="match status" value="1"/>
</dbReference>
<feature type="compositionally biased region" description="Polar residues" evidence="1">
    <location>
        <begin position="379"/>
        <end position="391"/>
    </location>
</feature>
<dbReference type="GeneID" id="112913388"/>
<dbReference type="SUPFAM" id="SSF49265">
    <property type="entry name" value="Fibronectin type III"/>
    <property type="match status" value="2"/>
</dbReference>
<dbReference type="InterPro" id="IPR049109">
    <property type="entry name" value="TARSH/FNDC1_C"/>
</dbReference>
<feature type="domain" description="Fibronectin type-III" evidence="3">
    <location>
        <begin position="116"/>
        <end position="214"/>
    </location>
</feature>
<feature type="region of interest" description="Disordered" evidence="1">
    <location>
        <begin position="315"/>
        <end position="682"/>
    </location>
</feature>
<feature type="region of interest" description="Disordered" evidence="1">
    <location>
        <begin position="860"/>
        <end position="900"/>
    </location>
</feature>
<reference evidence="5" key="2">
    <citation type="submission" date="2025-08" db="UniProtKB">
        <authorList>
            <consortium name="RefSeq"/>
        </authorList>
    </citation>
    <scope>IDENTIFICATION</scope>
    <source>
        <tissue evidence="5">Cell line</tissue>
    </source>
</reference>
<feature type="region of interest" description="Disordered" evidence="1">
    <location>
        <begin position="1011"/>
        <end position="1192"/>
    </location>
</feature>